<evidence type="ECO:0000259" key="2">
    <source>
        <dbReference type="PROSITE" id="PS50181"/>
    </source>
</evidence>
<dbReference type="PROSITE" id="PS50181">
    <property type="entry name" value="FBOX"/>
    <property type="match status" value="1"/>
</dbReference>
<dbReference type="Pfam" id="PF08268">
    <property type="entry name" value="FBA_3"/>
    <property type="match status" value="1"/>
</dbReference>
<dbReference type="Gene3D" id="1.20.1280.50">
    <property type="match status" value="1"/>
</dbReference>
<dbReference type="PANTHER" id="PTHR31672">
    <property type="entry name" value="BNACNNG10540D PROTEIN"/>
    <property type="match status" value="1"/>
</dbReference>
<dbReference type="InterPro" id="IPR013187">
    <property type="entry name" value="F-box-assoc_dom_typ3"/>
</dbReference>
<dbReference type="EMBL" id="JAUESC010000002">
    <property type="protein sequence ID" value="KAK0603284.1"/>
    <property type="molecule type" value="Genomic_DNA"/>
</dbReference>
<reference evidence="3" key="2">
    <citation type="submission" date="2023-06" db="EMBL/GenBank/DDBJ databases">
        <authorList>
            <person name="Swenson N.G."/>
            <person name="Wegrzyn J.L."/>
            <person name="Mcevoy S.L."/>
        </authorList>
    </citation>
    <scope>NUCLEOTIDE SEQUENCE</scope>
    <source>
        <strain evidence="3">NS2018</strain>
        <tissue evidence="3">Leaf</tissue>
    </source>
</reference>
<dbReference type="AlphaFoldDB" id="A0AA39TBD9"/>
<feature type="compositionally biased region" description="Basic and acidic residues" evidence="1">
    <location>
        <begin position="360"/>
        <end position="383"/>
    </location>
</feature>
<protein>
    <recommendedName>
        <fullName evidence="2">F-box domain-containing protein</fullName>
    </recommendedName>
</protein>
<feature type="domain" description="F-box" evidence="2">
    <location>
        <begin position="1"/>
        <end position="40"/>
    </location>
</feature>
<evidence type="ECO:0000256" key="1">
    <source>
        <dbReference type="SAM" id="MobiDB-lite"/>
    </source>
</evidence>
<dbReference type="InterPro" id="IPR036047">
    <property type="entry name" value="F-box-like_dom_sf"/>
</dbReference>
<keyword evidence="4" id="KW-1185">Reference proteome</keyword>
<dbReference type="SMART" id="SM00256">
    <property type="entry name" value="FBOX"/>
    <property type="match status" value="1"/>
</dbReference>
<dbReference type="InterPro" id="IPR001810">
    <property type="entry name" value="F-box_dom"/>
</dbReference>
<gene>
    <name evidence="3" type="ORF">LWI29_003379</name>
</gene>
<dbReference type="PANTHER" id="PTHR31672:SF13">
    <property type="entry name" value="F-BOX PROTEIN CPR30-LIKE"/>
    <property type="match status" value="1"/>
</dbReference>
<dbReference type="Proteomes" id="UP001168877">
    <property type="component" value="Unassembled WGS sequence"/>
</dbReference>
<proteinExistence type="predicted"/>
<feature type="region of interest" description="Disordered" evidence="1">
    <location>
        <begin position="355"/>
        <end position="390"/>
    </location>
</feature>
<evidence type="ECO:0000313" key="4">
    <source>
        <dbReference type="Proteomes" id="UP001168877"/>
    </source>
</evidence>
<dbReference type="InterPro" id="IPR017451">
    <property type="entry name" value="F-box-assoc_interact_dom"/>
</dbReference>
<organism evidence="3 4">
    <name type="scientific">Acer saccharum</name>
    <name type="common">Sugar maple</name>
    <dbReference type="NCBI Taxonomy" id="4024"/>
    <lineage>
        <taxon>Eukaryota</taxon>
        <taxon>Viridiplantae</taxon>
        <taxon>Streptophyta</taxon>
        <taxon>Embryophyta</taxon>
        <taxon>Tracheophyta</taxon>
        <taxon>Spermatophyta</taxon>
        <taxon>Magnoliopsida</taxon>
        <taxon>eudicotyledons</taxon>
        <taxon>Gunneridae</taxon>
        <taxon>Pentapetalae</taxon>
        <taxon>rosids</taxon>
        <taxon>malvids</taxon>
        <taxon>Sapindales</taxon>
        <taxon>Sapindaceae</taxon>
        <taxon>Hippocastanoideae</taxon>
        <taxon>Acereae</taxon>
        <taxon>Acer</taxon>
    </lineage>
</organism>
<name>A0AA39TBD9_ACESA</name>
<sequence length="390" mass="44382">MENLPHEVALDILSRLPVSSLVQFKCVCKSWRVLAEEKRLPSIHHARATSRNPCLILNSACQIKNKLQFICSGDGFNQKVRSLDTPMSEYQVVGSCNGLLCITNSYYDPIVICNPIIGDYIKLPKSTWFPMQEVALGFGCLPTSMQYKVVRFVFYIKSQVESHAEILTLGTDHTWRSIGPVPGWLELKPSQALVNGALHWVTLFFQYNPGPRLRVISFDLAVEKFQWIELPSFDCFFASNCHLVALEGCLSAVHLLGNKGIDIWVMKEYNVEESWIKKYSIGMYVPASLVENTRPQIYEVVCILNKGNILLRYKNGAFVLYNPENLEPPRQRPQTSARTAQRLIAQVMGLKLPSTSFGSRELKNQEEARRNRIVERQKLRDDAWGPDDVD</sequence>
<dbReference type="NCBIfam" id="TIGR01640">
    <property type="entry name" value="F_box_assoc_1"/>
    <property type="match status" value="1"/>
</dbReference>
<comment type="caution">
    <text evidence="3">The sequence shown here is derived from an EMBL/GenBank/DDBJ whole genome shotgun (WGS) entry which is preliminary data.</text>
</comment>
<dbReference type="InterPro" id="IPR050796">
    <property type="entry name" value="SCF_F-box_component"/>
</dbReference>
<reference evidence="3" key="1">
    <citation type="journal article" date="2022" name="Plant J.">
        <title>Strategies of tolerance reflected in two North American maple genomes.</title>
        <authorList>
            <person name="McEvoy S.L."/>
            <person name="Sezen U.U."/>
            <person name="Trouern-Trend A."/>
            <person name="McMahon S.M."/>
            <person name="Schaberg P.G."/>
            <person name="Yang J."/>
            <person name="Wegrzyn J.L."/>
            <person name="Swenson N.G."/>
        </authorList>
    </citation>
    <scope>NUCLEOTIDE SEQUENCE</scope>
    <source>
        <strain evidence="3">NS2018</strain>
    </source>
</reference>
<evidence type="ECO:0000313" key="3">
    <source>
        <dbReference type="EMBL" id="KAK0603284.1"/>
    </source>
</evidence>
<dbReference type="Pfam" id="PF12937">
    <property type="entry name" value="F-box-like"/>
    <property type="match status" value="1"/>
</dbReference>
<accession>A0AA39TBD9</accession>
<dbReference type="CDD" id="cd22157">
    <property type="entry name" value="F-box_AtFBW1-like"/>
    <property type="match status" value="1"/>
</dbReference>
<dbReference type="SUPFAM" id="SSF81383">
    <property type="entry name" value="F-box domain"/>
    <property type="match status" value="1"/>
</dbReference>